<evidence type="ECO:0000313" key="4">
    <source>
        <dbReference type="Proteomes" id="UP000824140"/>
    </source>
</evidence>
<evidence type="ECO:0000256" key="1">
    <source>
        <dbReference type="SAM" id="SignalP"/>
    </source>
</evidence>
<dbReference type="Pfam" id="PF12010">
    <property type="entry name" value="DUF3502"/>
    <property type="match status" value="1"/>
</dbReference>
<feature type="domain" description="DUF3502" evidence="2">
    <location>
        <begin position="420"/>
        <end position="486"/>
    </location>
</feature>
<evidence type="ECO:0000259" key="2">
    <source>
        <dbReference type="Pfam" id="PF12010"/>
    </source>
</evidence>
<accession>A0A9D1G0X2</accession>
<evidence type="ECO:0000313" key="3">
    <source>
        <dbReference type="EMBL" id="HIS93216.1"/>
    </source>
</evidence>
<protein>
    <submittedName>
        <fullName evidence="3">ABC transporter substrate-binding protein</fullName>
    </submittedName>
</protein>
<feature type="chain" id="PRO_5038789117" evidence="1">
    <location>
        <begin position="24"/>
        <end position="490"/>
    </location>
</feature>
<feature type="signal peptide" evidence="1">
    <location>
        <begin position="1"/>
        <end position="23"/>
    </location>
</feature>
<keyword evidence="1" id="KW-0732">Signal</keyword>
<sequence>MKKLALFLALALLMATIPSAALAEATELAPYELVWYTLGTPADGDAAVMEAINEYLTEKFNCTLRIIASGAAEHDERLNLLINGMEKFDLCFVAQDYASYVAMEAFYPLTDLLDEYGQDILAQYPQSLWDSVTIRGEIYAVPTHKYSCSHYYYMFNKGAADAAGVDLSWINGDGTKMEKWESFKETLYALKEANASPNGYITNLGTGPFNALYPTECLTGNDNEPGVVTIGGDSFANQEPGVVFNQYDTPEFEAYVRDAYAMAQAGILPLDPETTVGLAEGDIAVQNQDSMGKCLPGYEAQYGIELEAYFINYAFTNTNKIYGSMNAISATSEDPARAMMFLNEMIASTEFANLVFYGIEGVNWNRNENGQIEMTNPKTYNMTTWALPGFLTAEPDVSLPIDMVDHYNAFAETLVYADNMGFALDKTPITVEMAAISNVMAEYLAPLCNGLSDPDENLPKFREALKAAGVDTVIAEIQSQLDDWRAERGM</sequence>
<dbReference type="Gene3D" id="3.40.190.10">
    <property type="entry name" value="Periplasmic binding protein-like II"/>
    <property type="match status" value="2"/>
</dbReference>
<reference evidence="3" key="1">
    <citation type="submission" date="2020-10" db="EMBL/GenBank/DDBJ databases">
        <authorList>
            <person name="Gilroy R."/>
        </authorList>
    </citation>
    <scope>NUCLEOTIDE SEQUENCE</scope>
    <source>
        <strain evidence="3">13766</strain>
    </source>
</reference>
<gene>
    <name evidence="3" type="ORF">IAA84_09400</name>
</gene>
<dbReference type="AlphaFoldDB" id="A0A9D1G0X2"/>
<organism evidence="3 4">
    <name type="scientific">Candidatus Alectryocaccomicrobium excrementavium</name>
    <dbReference type="NCBI Taxonomy" id="2840668"/>
    <lineage>
        <taxon>Bacteria</taxon>
        <taxon>Bacillati</taxon>
        <taxon>Bacillota</taxon>
        <taxon>Clostridia</taxon>
        <taxon>Candidatus Alectryocaccomicrobium</taxon>
    </lineage>
</organism>
<proteinExistence type="predicted"/>
<reference evidence="3" key="2">
    <citation type="journal article" date="2021" name="PeerJ">
        <title>Extensive microbial diversity within the chicken gut microbiome revealed by metagenomics and culture.</title>
        <authorList>
            <person name="Gilroy R."/>
            <person name="Ravi A."/>
            <person name="Getino M."/>
            <person name="Pursley I."/>
            <person name="Horton D.L."/>
            <person name="Alikhan N.F."/>
            <person name="Baker D."/>
            <person name="Gharbi K."/>
            <person name="Hall N."/>
            <person name="Watson M."/>
            <person name="Adriaenssens E.M."/>
            <person name="Foster-Nyarko E."/>
            <person name="Jarju S."/>
            <person name="Secka A."/>
            <person name="Antonio M."/>
            <person name="Oren A."/>
            <person name="Chaudhuri R.R."/>
            <person name="La Ragione R."/>
            <person name="Hildebrand F."/>
            <person name="Pallen M.J."/>
        </authorList>
    </citation>
    <scope>NUCLEOTIDE SEQUENCE</scope>
    <source>
        <strain evidence="3">13766</strain>
    </source>
</reference>
<dbReference type="EMBL" id="DVJN01000187">
    <property type="protein sequence ID" value="HIS93216.1"/>
    <property type="molecule type" value="Genomic_DNA"/>
</dbReference>
<comment type="caution">
    <text evidence="3">The sequence shown here is derived from an EMBL/GenBank/DDBJ whole genome shotgun (WGS) entry which is preliminary data.</text>
</comment>
<dbReference type="Proteomes" id="UP000824140">
    <property type="component" value="Unassembled WGS sequence"/>
</dbReference>
<name>A0A9D1G0X2_9FIRM</name>
<dbReference type="SUPFAM" id="SSF53850">
    <property type="entry name" value="Periplasmic binding protein-like II"/>
    <property type="match status" value="1"/>
</dbReference>
<dbReference type="InterPro" id="IPR022627">
    <property type="entry name" value="DUF3502"/>
</dbReference>